<accession>A0A317N5H2</accession>
<sequence>MLENYGLLTDVDVLLFRLNAGVRQGGFGPVNCSKLDITQPDPDYVDRPSFRRGEKGQLLDSYPVPKALEIEIVFDDMQPDLLSMGLRGVPATYLQAAKTDEAVTVHVYHDRWVALGSNSLTAFAIAGKTAGEDYEVDLAAGLLRVLSTGSIADDTAVDATLSCQARVGSEIYMGTVPLIQLGILTVGGNLYYDGQAVELEVGQASVTPSGALAWVTNEPVSITLKGKLVTPHGWQGPVRYRAHTAA</sequence>
<evidence type="ECO:0000313" key="2">
    <source>
        <dbReference type="Proteomes" id="UP000246569"/>
    </source>
</evidence>
<dbReference type="RefSeq" id="WP_110016975.1">
    <property type="nucleotide sequence ID" value="NZ_QGTJ01000001.1"/>
</dbReference>
<dbReference type="Proteomes" id="UP000246569">
    <property type="component" value="Unassembled WGS sequence"/>
</dbReference>
<dbReference type="AlphaFoldDB" id="A0A317N5H2"/>
<comment type="caution">
    <text evidence="1">The sequence shown here is derived from an EMBL/GenBank/DDBJ whole genome shotgun (WGS) entry which is preliminary data.</text>
</comment>
<name>A0A317N5H2_9GAMM</name>
<protein>
    <submittedName>
        <fullName evidence="1">Uncharacterized protein</fullName>
    </submittedName>
</protein>
<proteinExistence type="predicted"/>
<dbReference type="EMBL" id="QGTJ01000001">
    <property type="protein sequence ID" value="PWV65999.1"/>
    <property type="molecule type" value="Genomic_DNA"/>
</dbReference>
<dbReference type="OrthoDB" id="8807675at2"/>
<organism evidence="1 2">
    <name type="scientific">Plasticicumulans acidivorans</name>
    <dbReference type="NCBI Taxonomy" id="886464"/>
    <lineage>
        <taxon>Bacteria</taxon>
        <taxon>Pseudomonadati</taxon>
        <taxon>Pseudomonadota</taxon>
        <taxon>Gammaproteobacteria</taxon>
        <taxon>Candidatus Competibacteraceae</taxon>
        <taxon>Plasticicumulans</taxon>
    </lineage>
</organism>
<gene>
    <name evidence="1" type="ORF">C7443_101487</name>
</gene>
<keyword evidence="2" id="KW-1185">Reference proteome</keyword>
<reference evidence="1 2" key="1">
    <citation type="submission" date="2018-05" db="EMBL/GenBank/DDBJ databases">
        <title>Genomic Encyclopedia of Type Strains, Phase IV (KMG-IV): sequencing the most valuable type-strain genomes for metagenomic binning, comparative biology and taxonomic classification.</title>
        <authorList>
            <person name="Goeker M."/>
        </authorList>
    </citation>
    <scope>NUCLEOTIDE SEQUENCE [LARGE SCALE GENOMIC DNA]</scope>
    <source>
        <strain evidence="1 2">DSM 23606</strain>
    </source>
</reference>
<evidence type="ECO:0000313" key="1">
    <source>
        <dbReference type="EMBL" id="PWV65999.1"/>
    </source>
</evidence>